<protein>
    <recommendedName>
        <fullName evidence="7">Cell division protein FtsB</fullName>
    </recommendedName>
</protein>
<dbReference type="GO" id="GO:0030428">
    <property type="term" value="C:cell septum"/>
    <property type="evidence" value="ECO:0007669"/>
    <property type="project" value="TreeGrafter"/>
</dbReference>
<dbReference type="PANTHER" id="PTHR37485">
    <property type="entry name" value="CELL DIVISION PROTEIN FTSB"/>
    <property type="match status" value="1"/>
</dbReference>
<comment type="subcellular location">
    <subcellularLocation>
        <location evidence="7">Cell inner membrane</location>
        <topology evidence="7">Single-pass type II membrane protein</topology>
    </subcellularLocation>
    <text evidence="7">Localizes to the division septum.</text>
</comment>
<evidence type="ECO:0000256" key="6">
    <source>
        <dbReference type="ARBA" id="ARBA00023306"/>
    </source>
</evidence>
<keyword evidence="4 7" id="KW-1133">Transmembrane helix</keyword>
<keyword evidence="5 7" id="KW-0472">Membrane</keyword>
<dbReference type="KEGG" id="pani:DCO16_05625"/>
<reference evidence="8 9" key="1">
    <citation type="submission" date="2018-04" db="EMBL/GenBank/DDBJ databases">
        <title>Polynucleobacter sp. LimPoW16 genome.</title>
        <authorList>
            <person name="Hahn M.W."/>
        </authorList>
    </citation>
    <scope>NUCLEOTIDE SEQUENCE [LARGE SCALE GENOMIC DNA]</scope>
    <source>
        <strain evidence="8 9">LimPoW16</strain>
    </source>
</reference>
<feature type="topological domain" description="Periplasmic" evidence="7">
    <location>
        <begin position="22"/>
        <end position="108"/>
    </location>
</feature>
<dbReference type="GO" id="GO:0005886">
    <property type="term" value="C:plasma membrane"/>
    <property type="evidence" value="ECO:0007669"/>
    <property type="project" value="UniProtKB-SubCell"/>
</dbReference>
<keyword evidence="7" id="KW-0997">Cell inner membrane</keyword>
<dbReference type="EMBL" id="CP028941">
    <property type="protein sequence ID" value="QKM62589.1"/>
    <property type="molecule type" value="Genomic_DNA"/>
</dbReference>
<dbReference type="GO" id="GO:0043093">
    <property type="term" value="P:FtsZ-dependent cytokinesis"/>
    <property type="evidence" value="ECO:0007669"/>
    <property type="project" value="UniProtKB-UniRule"/>
</dbReference>
<evidence type="ECO:0000256" key="5">
    <source>
        <dbReference type="ARBA" id="ARBA00023136"/>
    </source>
</evidence>
<feature type="topological domain" description="Cytoplasmic" evidence="7">
    <location>
        <begin position="1"/>
        <end position="3"/>
    </location>
</feature>
<evidence type="ECO:0000256" key="4">
    <source>
        <dbReference type="ARBA" id="ARBA00022989"/>
    </source>
</evidence>
<dbReference type="Proteomes" id="UP000500806">
    <property type="component" value="Chromosome"/>
</dbReference>
<dbReference type="PANTHER" id="PTHR37485:SF1">
    <property type="entry name" value="CELL DIVISION PROTEIN FTSB"/>
    <property type="match status" value="1"/>
</dbReference>
<keyword evidence="9" id="KW-1185">Reference proteome</keyword>
<organism evidence="8 9">
    <name type="scientific">Polynucleobacter antarcticus</name>
    <dbReference type="NCBI Taxonomy" id="1743162"/>
    <lineage>
        <taxon>Bacteria</taxon>
        <taxon>Pseudomonadati</taxon>
        <taxon>Pseudomonadota</taxon>
        <taxon>Betaproteobacteria</taxon>
        <taxon>Burkholderiales</taxon>
        <taxon>Burkholderiaceae</taxon>
        <taxon>Polynucleobacter</taxon>
    </lineage>
</organism>
<keyword evidence="3 7" id="KW-0812">Transmembrane</keyword>
<gene>
    <name evidence="7" type="primary">ftsB</name>
    <name evidence="8" type="ORF">DCO16_05625</name>
</gene>
<comment type="function">
    <text evidence="7">Essential cell division protein. May link together the upstream cell division proteins, which are predominantly cytoplasmic, with the downstream cell division proteins, which are predominantly periplasmic.</text>
</comment>
<dbReference type="InterPro" id="IPR007060">
    <property type="entry name" value="FtsL/DivIC"/>
</dbReference>
<dbReference type="NCBIfam" id="NF002058">
    <property type="entry name" value="PRK00888.1"/>
    <property type="match status" value="1"/>
</dbReference>
<accession>A0A6M9PPV8</accession>
<evidence type="ECO:0000313" key="9">
    <source>
        <dbReference type="Proteomes" id="UP000500806"/>
    </source>
</evidence>
<proteinExistence type="inferred from homology"/>
<dbReference type="GO" id="GO:0032153">
    <property type="term" value="C:cell division site"/>
    <property type="evidence" value="ECO:0007669"/>
    <property type="project" value="UniProtKB-UniRule"/>
</dbReference>
<keyword evidence="2 7" id="KW-0132">Cell division</keyword>
<keyword evidence="6 7" id="KW-0131">Cell cycle</keyword>
<sequence length="108" mass="12246">MRIVIYSMLLLLIAIQYPLWLGKGGWLKVYDMEKQLELQQAKNSLLSLRNAKLMGDVTDLKEGTRAIEERARVEHGMIKSGEYFVQILPADKTNKSSPNGEKPTAVQQ</sequence>
<dbReference type="AlphaFoldDB" id="A0A6M9PPV8"/>
<keyword evidence="1 7" id="KW-1003">Cell membrane</keyword>
<evidence type="ECO:0000256" key="1">
    <source>
        <dbReference type="ARBA" id="ARBA00022475"/>
    </source>
</evidence>
<dbReference type="RefSeq" id="WP_173942749.1">
    <property type="nucleotide sequence ID" value="NZ_CBCSCD010000001.1"/>
</dbReference>
<dbReference type="InterPro" id="IPR023081">
    <property type="entry name" value="Cell_div_FtsB"/>
</dbReference>
<evidence type="ECO:0000256" key="3">
    <source>
        <dbReference type="ARBA" id="ARBA00022692"/>
    </source>
</evidence>
<comment type="similarity">
    <text evidence="7">Belongs to the FtsB family.</text>
</comment>
<evidence type="ECO:0000256" key="7">
    <source>
        <dbReference type="HAMAP-Rule" id="MF_00599"/>
    </source>
</evidence>
<dbReference type="Pfam" id="PF04977">
    <property type="entry name" value="DivIC"/>
    <property type="match status" value="1"/>
</dbReference>
<name>A0A6M9PPV8_9BURK</name>
<evidence type="ECO:0000256" key="2">
    <source>
        <dbReference type="ARBA" id="ARBA00022618"/>
    </source>
</evidence>
<comment type="subunit">
    <text evidence="7">Part of a complex composed of FtsB, FtsL and FtsQ.</text>
</comment>
<dbReference type="HAMAP" id="MF_00599">
    <property type="entry name" value="FtsB"/>
    <property type="match status" value="1"/>
</dbReference>
<evidence type="ECO:0000313" key="8">
    <source>
        <dbReference type="EMBL" id="QKM62589.1"/>
    </source>
</evidence>